<reference evidence="7" key="1">
    <citation type="submission" date="2023-06" db="EMBL/GenBank/DDBJ databases">
        <authorList>
            <person name="Delattre M."/>
        </authorList>
    </citation>
    <scope>NUCLEOTIDE SEQUENCE</scope>
    <source>
        <strain evidence="7">AF72</strain>
    </source>
</reference>
<dbReference type="Pfam" id="PF01545">
    <property type="entry name" value="Cation_efflux"/>
    <property type="match status" value="1"/>
</dbReference>
<feature type="transmembrane region" description="Helical" evidence="5">
    <location>
        <begin position="39"/>
        <end position="72"/>
    </location>
</feature>
<evidence type="ECO:0000256" key="4">
    <source>
        <dbReference type="ARBA" id="ARBA00023136"/>
    </source>
</evidence>
<protein>
    <recommendedName>
        <fullName evidence="6">Cation efflux protein transmembrane domain-containing protein</fullName>
    </recommendedName>
</protein>
<accession>A0AA36D8Y5</accession>
<proteinExistence type="predicted"/>
<dbReference type="InterPro" id="IPR058533">
    <property type="entry name" value="Cation_efflux_TM"/>
</dbReference>
<evidence type="ECO:0000313" key="7">
    <source>
        <dbReference type="EMBL" id="CAJ0583313.1"/>
    </source>
</evidence>
<dbReference type="EMBL" id="CATQJA010002665">
    <property type="protein sequence ID" value="CAJ0583313.1"/>
    <property type="molecule type" value="Genomic_DNA"/>
</dbReference>
<name>A0AA36D8Y5_9BILA</name>
<comment type="subcellular location">
    <subcellularLocation>
        <location evidence="1">Membrane</location>
        <topology evidence="1">Multi-pass membrane protein</topology>
    </subcellularLocation>
</comment>
<evidence type="ECO:0000313" key="8">
    <source>
        <dbReference type="Proteomes" id="UP001177023"/>
    </source>
</evidence>
<feature type="transmembrane region" description="Helical" evidence="5">
    <location>
        <begin position="128"/>
        <end position="147"/>
    </location>
</feature>
<dbReference type="AlphaFoldDB" id="A0AA36D8Y5"/>
<comment type="caution">
    <text evidence="7">The sequence shown here is derived from an EMBL/GenBank/DDBJ whole genome shotgun (WGS) entry which is preliminary data.</text>
</comment>
<dbReference type="SUPFAM" id="SSF161111">
    <property type="entry name" value="Cation efflux protein transmembrane domain-like"/>
    <property type="match status" value="1"/>
</dbReference>
<dbReference type="GO" id="GO:0008324">
    <property type="term" value="F:monoatomic cation transmembrane transporter activity"/>
    <property type="evidence" value="ECO:0007669"/>
    <property type="project" value="InterPro"/>
</dbReference>
<dbReference type="InterPro" id="IPR027469">
    <property type="entry name" value="Cation_efflux_TMD_sf"/>
</dbReference>
<gene>
    <name evidence="7" type="ORF">MSPICULIGERA_LOCUS21400</name>
</gene>
<dbReference type="GO" id="GO:0016020">
    <property type="term" value="C:membrane"/>
    <property type="evidence" value="ECO:0007669"/>
    <property type="project" value="UniProtKB-SubCell"/>
</dbReference>
<evidence type="ECO:0000256" key="2">
    <source>
        <dbReference type="ARBA" id="ARBA00022692"/>
    </source>
</evidence>
<feature type="transmembrane region" description="Helical" evidence="5">
    <location>
        <begin position="204"/>
        <end position="222"/>
    </location>
</feature>
<sequence>MEDVVREFNDRPRRATYESLNQPSEIFHLSRRRLQSIRAASIASLLLILLQTVAGVISGSLAITADAGRLFADFIEQHKYSQLHTPVYRRIELMTIFGSALVLTLINVTFTIIGVHHINEGYMDILNPWMLVGAILSLTTNCILLFMHYKADWSGNPSDRQRLTNLWLYRRPELLHGVVNHGFGVLVLLVAVLVMNGYYVADAIATFIIILFSMANIVSAVAKVNREYKTFHFFQNNYEAIPE</sequence>
<feature type="non-terminal residue" evidence="7">
    <location>
        <position position="243"/>
    </location>
</feature>
<evidence type="ECO:0000256" key="5">
    <source>
        <dbReference type="SAM" id="Phobius"/>
    </source>
</evidence>
<dbReference type="Gene3D" id="1.20.1510.10">
    <property type="entry name" value="Cation efflux protein transmembrane domain"/>
    <property type="match status" value="1"/>
</dbReference>
<feature type="transmembrane region" description="Helical" evidence="5">
    <location>
        <begin position="93"/>
        <end position="116"/>
    </location>
</feature>
<dbReference type="Proteomes" id="UP001177023">
    <property type="component" value="Unassembled WGS sequence"/>
</dbReference>
<keyword evidence="2 5" id="KW-0812">Transmembrane</keyword>
<evidence type="ECO:0000256" key="3">
    <source>
        <dbReference type="ARBA" id="ARBA00022989"/>
    </source>
</evidence>
<feature type="transmembrane region" description="Helical" evidence="5">
    <location>
        <begin position="178"/>
        <end position="198"/>
    </location>
</feature>
<organism evidence="7 8">
    <name type="scientific">Mesorhabditis spiculigera</name>
    <dbReference type="NCBI Taxonomy" id="96644"/>
    <lineage>
        <taxon>Eukaryota</taxon>
        <taxon>Metazoa</taxon>
        <taxon>Ecdysozoa</taxon>
        <taxon>Nematoda</taxon>
        <taxon>Chromadorea</taxon>
        <taxon>Rhabditida</taxon>
        <taxon>Rhabditina</taxon>
        <taxon>Rhabditomorpha</taxon>
        <taxon>Rhabditoidea</taxon>
        <taxon>Rhabditidae</taxon>
        <taxon>Mesorhabditinae</taxon>
        <taxon>Mesorhabditis</taxon>
    </lineage>
</organism>
<evidence type="ECO:0000256" key="1">
    <source>
        <dbReference type="ARBA" id="ARBA00004141"/>
    </source>
</evidence>
<keyword evidence="3 5" id="KW-1133">Transmembrane helix</keyword>
<keyword evidence="4 5" id="KW-0472">Membrane</keyword>
<keyword evidence="8" id="KW-1185">Reference proteome</keyword>
<feature type="domain" description="Cation efflux protein transmembrane" evidence="6">
    <location>
        <begin position="39"/>
        <end position="220"/>
    </location>
</feature>
<evidence type="ECO:0000259" key="6">
    <source>
        <dbReference type="Pfam" id="PF01545"/>
    </source>
</evidence>